<dbReference type="RefSeq" id="WP_114789494.1">
    <property type="nucleotide sequence ID" value="NZ_CP139960.1"/>
</dbReference>
<gene>
    <name evidence="2" type="ORF">U0035_08110</name>
</gene>
<evidence type="ECO:0000313" key="2">
    <source>
        <dbReference type="EMBL" id="WQD40107.1"/>
    </source>
</evidence>
<dbReference type="Proteomes" id="UP001325680">
    <property type="component" value="Chromosome"/>
</dbReference>
<feature type="transmembrane region" description="Helical" evidence="1">
    <location>
        <begin position="62"/>
        <end position="84"/>
    </location>
</feature>
<keyword evidence="1" id="KW-0472">Membrane</keyword>
<proteinExistence type="predicted"/>
<keyword evidence="1" id="KW-0812">Transmembrane</keyword>
<organism evidence="2 3">
    <name type="scientific">Niabella yanshanensis</name>
    <dbReference type="NCBI Taxonomy" id="577386"/>
    <lineage>
        <taxon>Bacteria</taxon>
        <taxon>Pseudomonadati</taxon>
        <taxon>Bacteroidota</taxon>
        <taxon>Chitinophagia</taxon>
        <taxon>Chitinophagales</taxon>
        <taxon>Chitinophagaceae</taxon>
        <taxon>Niabella</taxon>
    </lineage>
</organism>
<keyword evidence="3" id="KW-1185">Reference proteome</keyword>
<protein>
    <submittedName>
        <fullName evidence="2">Uncharacterized protein</fullName>
    </submittedName>
</protein>
<reference evidence="2 3" key="1">
    <citation type="submission" date="2023-12" db="EMBL/GenBank/DDBJ databases">
        <title>Genome sequencing and assembly of bacterial species from a model synthetic community.</title>
        <authorList>
            <person name="Hogle S.L."/>
        </authorList>
    </citation>
    <scope>NUCLEOTIDE SEQUENCE [LARGE SCALE GENOMIC DNA]</scope>
    <source>
        <strain evidence="2 3">HAMBI_3031</strain>
    </source>
</reference>
<evidence type="ECO:0000313" key="3">
    <source>
        <dbReference type="Proteomes" id="UP001325680"/>
    </source>
</evidence>
<sequence length="104" mass="11985">MYTQEEDAFIKYWAANRQKKKRIFRQILLGLPAGLVLMIAILANFMSGWYKRAAMVANADPSLFIILLIAGIIIVAFAGVFTSYHKWDINETRYKELISRNKTL</sequence>
<dbReference type="EMBL" id="CP139960">
    <property type="protein sequence ID" value="WQD40107.1"/>
    <property type="molecule type" value="Genomic_DNA"/>
</dbReference>
<name>A0ABZ0WC06_9BACT</name>
<feature type="transmembrane region" description="Helical" evidence="1">
    <location>
        <begin position="27"/>
        <end position="50"/>
    </location>
</feature>
<evidence type="ECO:0000256" key="1">
    <source>
        <dbReference type="SAM" id="Phobius"/>
    </source>
</evidence>
<accession>A0ABZ0WC06</accession>
<keyword evidence="1" id="KW-1133">Transmembrane helix</keyword>